<dbReference type="GO" id="GO:0060271">
    <property type="term" value="P:cilium assembly"/>
    <property type="evidence" value="ECO:0007669"/>
    <property type="project" value="TreeGrafter"/>
</dbReference>
<name>A0A7J8JCW0_ROUAE</name>
<evidence type="ECO:0000313" key="1">
    <source>
        <dbReference type="EMBL" id="KAF6494199.1"/>
    </source>
</evidence>
<dbReference type="EMBL" id="JACASE010000002">
    <property type="protein sequence ID" value="KAF6494199.1"/>
    <property type="molecule type" value="Genomic_DNA"/>
</dbReference>
<comment type="caution">
    <text evidence="1">The sequence shown here is derived from an EMBL/GenBank/DDBJ whole genome shotgun (WGS) entry which is preliminary data.</text>
</comment>
<keyword evidence="1" id="KW-0282">Flagellum</keyword>
<evidence type="ECO:0000313" key="2">
    <source>
        <dbReference type="Proteomes" id="UP000593571"/>
    </source>
</evidence>
<protein>
    <submittedName>
        <fullName evidence="1">Cilia and flagella associated protein 54</fullName>
    </submittedName>
</protein>
<keyword evidence="2" id="KW-1185">Reference proteome</keyword>
<dbReference type="PANTHER" id="PTHR33487:SF1">
    <property type="entry name" value="CILIA- AND FLAGELLA-ASSOCIATED PROTEIN 54"/>
    <property type="match status" value="1"/>
</dbReference>
<accession>A0A7J8JCW0</accession>
<organism evidence="1 2">
    <name type="scientific">Rousettus aegyptiacus</name>
    <name type="common">Egyptian fruit bat</name>
    <name type="synonym">Pteropus aegyptiacus</name>
    <dbReference type="NCBI Taxonomy" id="9407"/>
    <lineage>
        <taxon>Eukaryota</taxon>
        <taxon>Metazoa</taxon>
        <taxon>Chordata</taxon>
        <taxon>Craniata</taxon>
        <taxon>Vertebrata</taxon>
        <taxon>Euteleostomi</taxon>
        <taxon>Mammalia</taxon>
        <taxon>Eutheria</taxon>
        <taxon>Laurasiatheria</taxon>
        <taxon>Chiroptera</taxon>
        <taxon>Yinpterochiroptera</taxon>
        <taxon>Pteropodoidea</taxon>
        <taxon>Pteropodidae</taxon>
        <taxon>Rousettinae</taxon>
        <taxon>Rousettus</taxon>
    </lineage>
</organism>
<reference evidence="1 2" key="1">
    <citation type="journal article" date="2020" name="Nature">
        <title>Six reference-quality genomes reveal evolution of bat adaptations.</title>
        <authorList>
            <person name="Jebb D."/>
            <person name="Huang Z."/>
            <person name="Pippel M."/>
            <person name="Hughes G.M."/>
            <person name="Lavrichenko K."/>
            <person name="Devanna P."/>
            <person name="Winkler S."/>
            <person name="Jermiin L.S."/>
            <person name="Skirmuntt E.C."/>
            <person name="Katzourakis A."/>
            <person name="Burkitt-Gray L."/>
            <person name="Ray D.A."/>
            <person name="Sullivan K.A.M."/>
            <person name="Roscito J.G."/>
            <person name="Kirilenko B.M."/>
            <person name="Davalos L.M."/>
            <person name="Corthals A.P."/>
            <person name="Power M.L."/>
            <person name="Jones G."/>
            <person name="Ransome R.D."/>
            <person name="Dechmann D.K.N."/>
            <person name="Locatelli A.G."/>
            <person name="Puechmaille S.J."/>
            <person name="Fedrigo O."/>
            <person name="Jarvis E.D."/>
            <person name="Hiller M."/>
            <person name="Vernes S.C."/>
            <person name="Myers E.W."/>
            <person name="Teeling E.C."/>
        </authorList>
    </citation>
    <scope>NUCLEOTIDE SEQUENCE [LARGE SCALE GENOMIC DNA]</scope>
    <source>
        <strain evidence="1">MRouAeg1</strain>
        <tissue evidence="1">Muscle</tissue>
    </source>
</reference>
<dbReference type="Proteomes" id="UP000593571">
    <property type="component" value="Unassembled WGS sequence"/>
</dbReference>
<proteinExistence type="predicted"/>
<sequence>MSKLLASPKADSGTSLPDDTLFTSLFNSGLILRQKEMHIFLRRFLQLYSSSCIDEFPRELLQGLENPSFSEKVLQDSSGKLLRDSSLHSILSLKLLPSPSCVELISDMATQALNKELCFQWYIPPLERPPKEIEPMVLLLYAYNTKPLKITDVKNDGYNSAHAGSVWLPLNRVISIHEKLSNLAQIAEISLPAIPEIISDEKVTEIQEMEDKSIDKEMEYMITECCSEIVSLFLTDRETPLLTEVPFDISLPSIFSLERLFDLANGCIVSGGSLFNWIVSIIP</sequence>
<keyword evidence="1" id="KW-0969">Cilium</keyword>
<dbReference type="PANTHER" id="PTHR33487">
    <property type="entry name" value="CILIA- AND FLAGELLA-ASSOCIATED PROTEIN 54"/>
    <property type="match status" value="1"/>
</dbReference>
<dbReference type="AlphaFoldDB" id="A0A7J8JCW0"/>
<gene>
    <name evidence="1" type="ORF">HJG63_002748</name>
</gene>
<keyword evidence="1" id="KW-0966">Cell projection</keyword>